<evidence type="ECO:0000256" key="7">
    <source>
        <dbReference type="ARBA" id="ARBA00022989"/>
    </source>
</evidence>
<evidence type="ECO:0000313" key="16">
    <source>
        <dbReference type="Proteomes" id="UP000593765"/>
    </source>
</evidence>
<proteinExistence type="inferred from homology"/>
<dbReference type="GO" id="GO:0033177">
    <property type="term" value="C:proton-transporting two-sector ATPase complex, proton-transporting domain"/>
    <property type="evidence" value="ECO:0007669"/>
    <property type="project" value="InterPro"/>
</dbReference>
<sequence>MASAATPVAVAGPSILAAETGLGDGIKVLGAAVGAGLVIIGAAAGIGKIGGQATDAIARQPEAGPRIFTTMIISAALIEGATLFALVICLIR</sequence>
<dbReference type="CDD" id="cd18121">
    <property type="entry name" value="ATP-synt_Fo_c"/>
    <property type="match status" value="1"/>
</dbReference>
<evidence type="ECO:0000256" key="9">
    <source>
        <dbReference type="ARBA" id="ARBA00023121"/>
    </source>
</evidence>
<comment type="subcellular location">
    <subcellularLocation>
        <location evidence="13">Cell membrane</location>
        <topology evidence="13">Multi-pass membrane protein</topology>
    </subcellularLocation>
    <subcellularLocation>
        <location evidence="1">Membrane</location>
        <topology evidence="1">Multi-pass membrane protein</topology>
    </subcellularLocation>
</comment>
<dbReference type="SUPFAM" id="SSF81333">
    <property type="entry name" value="F1F0 ATP synthase subunit C"/>
    <property type="match status" value="1"/>
</dbReference>
<keyword evidence="9 13" id="KW-0446">Lipid-binding</keyword>
<keyword evidence="6 13" id="KW-0375">Hydrogen ion transport</keyword>
<feature type="transmembrane region" description="Helical" evidence="13">
    <location>
        <begin position="27"/>
        <end position="46"/>
    </location>
</feature>
<evidence type="ECO:0000256" key="4">
    <source>
        <dbReference type="ARBA" id="ARBA00022547"/>
    </source>
</evidence>
<dbReference type="GO" id="GO:0045259">
    <property type="term" value="C:proton-transporting ATP synthase complex"/>
    <property type="evidence" value="ECO:0007669"/>
    <property type="project" value="UniProtKB-KW"/>
</dbReference>
<dbReference type="InterPro" id="IPR002379">
    <property type="entry name" value="ATPase_proteolipid_c-like_dom"/>
</dbReference>
<comment type="similarity">
    <text evidence="2 13">Belongs to the ATPase C chain family.</text>
</comment>
<dbReference type="NCBIfam" id="TIGR01260">
    <property type="entry name" value="ATP_synt_c"/>
    <property type="match status" value="1"/>
</dbReference>
<comment type="function">
    <text evidence="13">Key component of the F(0) channel; it plays a direct role in translocation across the membrane. A homomeric c-ring of between 10-14 subunits forms the central stalk rotor element with the F(1) delta and epsilon subunits.</text>
</comment>
<dbReference type="PROSITE" id="PS00605">
    <property type="entry name" value="ATPASE_C"/>
    <property type="match status" value="1"/>
</dbReference>
<dbReference type="InterPro" id="IPR035921">
    <property type="entry name" value="F/V-ATP_Csub_sf"/>
</dbReference>
<dbReference type="PRINTS" id="PR00124">
    <property type="entry name" value="ATPASEC"/>
</dbReference>
<dbReference type="GO" id="GO:0005886">
    <property type="term" value="C:plasma membrane"/>
    <property type="evidence" value="ECO:0007669"/>
    <property type="project" value="UniProtKB-SubCell"/>
</dbReference>
<dbReference type="HAMAP" id="MF_01396">
    <property type="entry name" value="ATP_synth_c_bact"/>
    <property type="match status" value="1"/>
</dbReference>
<evidence type="ECO:0000256" key="13">
    <source>
        <dbReference type="HAMAP-Rule" id="MF_01396"/>
    </source>
</evidence>
<evidence type="ECO:0000256" key="6">
    <source>
        <dbReference type="ARBA" id="ARBA00022781"/>
    </source>
</evidence>
<evidence type="ECO:0000256" key="12">
    <source>
        <dbReference type="ARBA" id="ARBA00025198"/>
    </source>
</evidence>
<keyword evidence="10 13" id="KW-0472">Membrane</keyword>
<evidence type="ECO:0000256" key="8">
    <source>
        <dbReference type="ARBA" id="ARBA00023065"/>
    </source>
</evidence>
<evidence type="ECO:0000256" key="11">
    <source>
        <dbReference type="ARBA" id="ARBA00023310"/>
    </source>
</evidence>
<keyword evidence="5 13" id="KW-0812">Transmembrane</keyword>
<keyword evidence="3 13" id="KW-0813">Transport</keyword>
<comment type="function">
    <text evidence="12 13">F(1)F(0) ATP synthase produces ATP from ADP in the presence of a proton or sodium gradient. F-type ATPases consist of two structural domains, F(1) containing the extramembraneous catalytic core and F(0) containing the membrane proton channel, linked together by a central stalk and a peripheral stalk. During catalysis, ATP synthesis in the catalytic domain of F(1) is coupled via a rotary mechanism of the central stalk subunits to proton translocation.</text>
</comment>
<evidence type="ECO:0000256" key="1">
    <source>
        <dbReference type="ARBA" id="ARBA00004141"/>
    </source>
</evidence>
<keyword evidence="7 13" id="KW-1133">Transmembrane helix</keyword>
<dbReference type="InterPro" id="IPR020537">
    <property type="entry name" value="ATP_synth_F0_csu_DDCD_BS"/>
</dbReference>
<dbReference type="AlphaFoldDB" id="A0A7M2X533"/>
<keyword evidence="11 13" id="KW-0066">ATP synthesis</keyword>
<reference evidence="15 16" key="1">
    <citation type="submission" date="2020-10" db="EMBL/GenBank/DDBJ databases">
        <title>Wide distribution of Phycisphaera-like planctomycetes from WD2101 soil group in peatlands and genome analysis of the first cultivated representative.</title>
        <authorList>
            <person name="Dedysh S.N."/>
            <person name="Beletsky A.V."/>
            <person name="Ivanova A."/>
            <person name="Kulichevskaya I.S."/>
            <person name="Suzina N.E."/>
            <person name="Philippov D.A."/>
            <person name="Rakitin A.L."/>
            <person name="Mardanov A.V."/>
            <person name="Ravin N.V."/>
        </authorList>
    </citation>
    <scope>NUCLEOTIDE SEQUENCE [LARGE SCALE GENOMIC DNA]</scope>
    <source>
        <strain evidence="15 16">M1803</strain>
    </source>
</reference>
<keyword evidence="16" id="KW-1185">Reference proteome</keyword>
<dbReference type="Gene3D" id="1.20.20.10">
    <property type="entry name" value="F1F0 ATP synthase subunit C"/>
    <property type="match status" value="1"/>
</dbReference>
<dbReference type="EMBL" id="CP063458">
    <property type="protein sequence ID" value="QOV92522.1"/>
    <property type="molecule type" value="Genomic_DNA"/>
</dbReference>
<feature type="site" description="Reversibly protonated during proton transport" evidence="13">
    <location>
        <position position="79"/>
    </location>
</feature>
<organism evidence="15 16">
    <name type="scientific">Humisphaera borealis</name>
    <dbReference type="NCBI Taxonomy" id="2807512"/>
    <lineage>
        <taxon>Bacteria</taxon>
        <taxon>Pseudomonadati</taxon>
        <taxon>Planctomycetota</taxon>
        <taxon>Phycisphaerae</taxon>
        <taxon>Tepidisphaerales</taxon>
        <taxon>Tepidisphaeraceae</taxon>
        <taxon>Humisphaera</taxon>
    </lineage>
</organism>
<feature type="domain" description="V-ATPase proteolipid subunit C-like" evidence="14">
    <location>
        <begin position="29"/>
        <end position="91"/>
    </location>
</feature>
<dbReference type="GO" id="GO:0008289">
    <property type="term" value="F:lipid binding"/>
    <property type="evidence" value="ECO:0007669"/>
    <property type="project" value="UniProtKB-KW"/>
</dbReference>
<accession>A0A7M2X533</accession>
<name>A0A7M2X533_9BACT</name>
<keyword evidence="4 13" id="KW-0138">CF(0)</keyword>
<protein>
    <recommendedName>
        <fullName evidence="13">ATP synthase subunit c</fullName>
    </recommendedName>
    <alternativeName>
        <fullName evidence="13">ATP synthase F(0) sector subunit c</fullName>
    </alternativeName>
    <alternativeName>
        <fullName evidence="13">F-type ATPase subunit c</fullName>
        <shortName evidence="13">F-ATPase subunit c</shortName>
    </alternativeName>
    <alternativeName>
        <fullName evidence="13">Lipid-binding protein</fullName>
    </alternativeName>
</protein>
<dbReference type="InterPro" id="IPR000454">
    <property type="entry name" value="ATP_synth_F0_csu"/>
</dbReference>
<feature type="transmembrane region" description="Helical" evidence="13">
    <location>
        <begin position="67"/>
        <end position="91"/>
    </location>
</feature>
<dbReference type="Proteomes" id="UP000593765">
    <property type="component" value="Chromosome"/>
</dbReference>
<dbReference type="InterPro" id="IPR005953">
    <property type="entry name" value="ATP_synth_csu_bac/chlpt"/>
</dbReference>
<evidence type="ECO:0000256" key="2">
    <source>
        <dbReference type="ARBA" id="ARBA00006704"/>
    </source>
</evidence>
<dbReference type="KEGG" id="hbs:IPV69_23480"/>
<evidence type="ECO:0000256" key="5">
    <source>
        <dbReference type="ARBA" id="ARBA00022692"/>
    </source>
</evidence>
<dbReference type="RefSeq" id="WP_206295663.1">
    <property type="nucleotide sequence ID" value="NZ_CP063458.1"/>
</dbReference>
<evidence type="ECO:0000256" key="10">
    <source>
        <dbReference type="ARBA" id="ARBA00023136"/>
    </source>
</evidence>
<evidence type="ECO:0000313" key="15">
    <source>
        <dbReference type="EMBL" id="QOV92522.1"/>
    </source>
</evidence>
<keyword evidence="8 13" id="KW-0406">Ion transport</keyword>
<evidence type="ECO:0000256" key="3">
    <source>
        <dbReference type="ARBA" id="ARBA00022448"/>
    </source>
</evidence>
<evidence type="ECO:0000259" key="14">
    <source>
        <dbReference type="Pfam" id="PF00137"/>
    </source>
</evidence>
<dbReference type="InterPro" id="IPR038662">
    <property type="entry name" value="ATP_synth_F0_csu_sf"/>
</dbReference>
<dbReference type="GO" id="GO:0046933">
    <property type="term" value="F:proton-transporting ATP synthase activity, rotational mechanism"/>
    <property type="evidence" value="ECO:0007669"/>
    <property type="project" value="UniProtKB-UniRule"/>
</dbReference>
<gene>
    <name evidence="13 15" type="primary">atpE</name>
    <name evidence="15" type="ORF">IPV69_23480</name>
</gene>
<keyword evidence="13" id="KW-1003">Cell membrane</keyword>
<dbReference type="Pfam" id="PF00137">
    <property type="entry name" value="ATP-synt_C"/>
    <property type="match status" value="1"/>
</dbReference>